<protein>
    <submittedName>
        <fullName evidence="1">Uncharacterized protein</fullName>
    </submittedName>
</protein>
<dbReference type="AlphaFoldDB" id="A0A382MY20"/>
<organism evidence="1">
    <name type="scientific">marine metagenome</name>
    <dbReference type="NCBI Taxonomy" id="408172"/>
    <lineage>
        <taxon>unclassified sequences</taxon>
        <taxon>metagenomes</taxon>
        <taxon>ecological metagenomes</taxon>
    </lineage>
</organism>
<name>A0A382MY20_9ZZZZ</name>
<proteinExistence type="predicted"/>
<sequence>MGLLRPYFEPAYGEAKEIKDLEMAKEPPAGQLCT</sequence>
<reference evidence="1" key="1">
    <citation type="submission" date="2018-05" db="EMBL/GenBank/DDBJ databases">
        <authorList>
            <person name="Lanie J.A."/>
            <person name="Ng W.-L."/>
            <person name="Kazmierczak K.M."/>
            <person name="Andrzejewski T.M."/>
            <person name="Davidsen T.M."/>
            <person name="Wayne K.J."/>
            <person name="Tettelin H."/>
            <person name="Glass J.I."/>
            <person name="Rusch D."/>
            <person name="Podicherti R."/>
            <person name="Tsui H.-C.T."/>
            <person name="Winkler M.E."/>
        </authorList>
    </citation>
    <scope>NUCLEOTIDE SEQUENCE</scope>
</reference>
<dbReference type="EMBL" id="UINC01096694">
    <property type="protein sequence ID" value="SVC53789.1"/>
    <property type="molecule type" value="Genomic_DNA"/>
</dbReference>
<accession>A0A382MY20</accession>
<feature type="non-terminal residue" evidence="1">
    <location>
        <position position="34"/>
    </location>
</feature>
<evidence type="ECO:0000313" key="1">
    <source>
        <dbReference type="EMBL" id="SVC53789.1"/>
    </source>
</evidence>
<gene>
    <name evidence="1" type="ORF">METZ01_LOCUS306643</name>
</gene>